<keyword evidence="5" id="KW-0552">Olfaction</keyword>
<keyword evidence="7" id="KW-0472">Membrane</keyword>
<dbReference type="Pfam" id="PF02949">
    <property type="entry name" value="7tm_6"/>
    <property type="match status" value="1"/>
</dbReference>
<dbReference type="PANTHER" id="PTHR21137">
    <property type="entry name" value="ODORANT RECEPTOR"/>
    <property type="match status" value="1"/>
</dbReference>
<keyword evidence="9" id="KW-0807">Transducer</keyword>
<dbReference type="GO" id="GO:0007165">
    <property type="term" value="P:signal transduction"/>
    <property type="evidence" value="ECO:0007669"/>
    <property type="project" value="UniProtKB-KW"/>
</dbReference>
<dbReference type="GO" id="GO:0005886">
    <property type="term" value="C:plasma membrane"/>
    <property type="evidence" value="ECO:0007669"/>
    <property type="project" value="UniProtKB-SubCell"/>
</dbReference>
<sequence>MKVLPIKYGLEEVERHQIRSENHKILAECITQYQNVVDFTEMVEDTYHWCLLLQLIGDVGLTCMCAVRILSKDAETALIISIFNYLFTMHSQLFICCWCGHELTARSEDLHTVMYNCMWYEQDIKFKRNLVFVLMRLGRPLVLRAGHYFSMSRQTFVAVWRMSYSYFAVLNQAK</sequence>
<keyword evidence="6" id="KW-1133">Transmembrane helix</keyword>
<evidence type="ECO:0000256" key="4">
    <source>
        <dbReference type="ARBA" id="ARBA00022692"/>
    </source>
</evidence>
<evidence type="ECO:0000256" key="6">
    <source>
        <dbReference type="ARBA" id="ARBA00022989"/>
    </source>
</evidence>
<evidence type="ECO:0000313" key="10">
    <source>
        <dbReference type="EMBL" id="WPO56460.1"/>
    </source>
</evidence>
<evidence type="ECO:0000256" key="2">
    <source>
        <dbReference type="ARBA" id="ARBA00022475"/>
    </source>
</evidence>
<keyword evidence="8 10" id="KW-0675">Receptor</keyword>
<dbReference type="EMBL" id="OQ970353">
    <property type="protein sequence ID" value="WPO56460.1"/>
    <property type="molecule type" value="mRNA"/>
</dbReference>
<dbReference type="GO" id="GO:0005549">
    <property type="term" value="F:odorant binding"/>
    <property type="evidence" value="ECO:0007669"/>
    <property type="project" value="InterPro"/>
</dbReference>
<evidence type="ECO:0000256" key="7">
    <source>
        <dbReference type="ARBA" id="ARBA00023136"/>
    </source>
</evidence>
<name>A0AAU0QML3_9NEOP</name>
<dbReference type="GO" id="GO:0004984">
    <property type="term" value="F:olfactory receptor activity"/>
    <property type="evidence" value="ECO:0007669"/>
    <property type="project" value="InterPro"/>
</dbReference>
<organism evidence="10">
    <name type="scientific">Leucinodes orbonalis</name>
    <dbReference type="NCBI Taxonomy" id="711050"/>
    <lineage>
        <taxon>Eukaryota</taxon>
        <taxon>Metazoa</taxon>
        <taxon>Ecdysozoa</taxon>
        <taxon>Arthropoda</taxon>
        <taxon>Hexapoda</taxon>
        <taxon>Insecta</taxon>
        <taxon>Pterygota</taxon>
        <taxon>Neoptera</taxon>
        <taxon>Endopterygota</taxon>
        <taxon>Lepidoptera</taxon>
        <taxon>Glossata</taxon>
        <taxon>Ditrysia</taxon>
        <taxon>Pyraloidea</taxon>
        <taxon>Crambidae</taxon>
        <taxon>Spilomelinae</taxon>
        <taxon>Leucinodes</taxon>
    </lineage>
</organism>
<dbReference type="AlphaFoldDB" id="A0AAU0QML3"/>
<proteinExistence type="evidence at transcript level"/>
<reference evidence="10" key="1">
    <citation type="submission" date="2023-05" db="EMBL/GenBank/DDBJ databases">
        <authorList>
            <person name="Pathak J."/>
            <person name="Thiruvengadam V."/>
            <person name="Gracy G.R."/>
            <person name="M M."/>
        </authorList>
    </citation>
    <scope>NUCLEOTIDE SEQUENCE</scope>
    <source>
        <tissue evidence="10">Head and antenna</tissue>
    </source>
</reference>
<evidence type="ECO:0000256" key="1">
    <source>
        <dbReference type="ARBA" id="ARBA00004651"/>
    </source>
</evidence>
<evidence type="ECO:0000256" key="9">
    <source>
        <dbReference type="ARBA" id="ARBA00023224"/>
    </source>
</evidence>
<evidence type="ECO:0000256" key="5">
    <source>
        <dbReference type="ARBA" id="ARBA00022725"/>
    </source>
</evidence>
<accession>A0AAU0QML3</accession>
<dbReference type="InterPro" id="IPR004117">
    <property type="entry name" value="7tm6_olfct_rcpt"/>
</dbReference>
<dbReference type="PANTHER" id="PTHR21137:SF35">
    <property type="entry name" value="ODORANT RECEPTOR 19A-RELATED"/>
    <property type="match status" value="1"/>
</dbReference>
<comment type="subcellular location">
    <subcellularLocation>
        <location evidence="1">Cell membrane</location>
        <topology evidence="1">Multi-pass membrane protein</topology>
    </subcellularLocation>
</comment>
<keyword evidence="2" id="KW-1003">Cell membrane</keyword>
<evidence type="ECO:0000256" key="3">
    <source>
        <dbReference type="ARBA" id="ARBA00022606"/>
    </source>
</evidence>
<keyword evidence="3" id="KW-0716">Sensory transduction</keyword>
<protein>
    <submittedName>
        <fullName evidence="10">Odorant receptor</fullName>
    </submittedName>
</protein>
<keyword evidence="4" id="KW-0812">Transmembrane</keyword>
<evidence type="ECO:0000256" key="8">
    <source>
        <dbReference type="ARBA" id="ARBA00023170"/>
    </source>
</evidence>